<dbReference type="InterPro" id="IPR000425">
    <property type="entry name" value="MIP"/>
</dbReference>
<dbReference type="Gene3D" id="1.20.1080.10">
    <property type="entry name" value="Glycerol uptake facilitator protein"/>
    <property type="match status" value="1"/>
</dbReference>
<evidence type="ECO:0000256" key="3">
    <source>
        <dbReference type="ARBA" id="ARBA00022448"/>
    </source>
</evidence>
<dbReference type="InterPro" id="IPR034294">
    <property type="entry name" value="Aquaporin_transptr"/>
</dbReference>
<keyword evidence="4 7" id="KW-0812">Transmembrane</keyword>
<dbReference type="NCBIfam" id="TIGR00861">
    <property type="entry name" value="MIP"/>
    <property type="match status" value="1"/>
</dbReference>
<feature type="region of interest" description="Disordered" evidence="8">
    <location>
        <begin position="259"/>
        <end position="278"/>
    </location>
</feature>
<evidence type="ECO:0000256" key="9">
    <source>
        <dbReference type="SAM" id="Phobius"/>
    </source>
</evidence>
<evidence type="ECO:0000313" key="10">
    <source>
        <dbReference type="EMBL" id="QKE23194.1"/>
    </source>
</evidence>
<evidence type="ECO:0000256" key="5">
    <source>
        <dbReference type="ARBA" id="ARBA00022989"/>
    </source>
</evidence>
<evidence type="ECO:0000256" key="4">
    <source>
        <dbReference type="ARBA" id="ARBA00022692"/>
    </source>
</evidence>
<evidence type="ECO:0000256" key="6">
    <source>
        <dbReference type="ARBA" id="ARBA00023136"/>
    </source>
</evidence>
<dbReference type="FunFam" id="1.20.1080.10:FF:000051">
    <property type="entry name" value="Uncharacterized protein"/>
    <property type="match status" value="1"/>
</dbReference>
<evidence type="ECO:0000256" key="1">
    <source>
        <dbReference type="ARBA" id="ARBA00004141"/>
    </source>
</evidence>
<keyword evidence="3 7" id="KW-0813">Transport</keyword>
<comment type="subcellular location">
    <subcellularLocation>
        <location evidence="1">Membrane</location>
        <topology evidence="1">Multi-pass membrane protein</topology>
    </subcellularLocation>
</comment>
<dbReference type="GO" id="GO:0015250">
    <property type="term" value="F:water channel activity"/>
    <property type="evidence" value="ECO:0007669"/>
    <property type="project" value="TreeGrafter"/>
</dbReference>
<protein>
    <submittedName>
        <fullName evidence="10">Aquaporin 14</fullName>
    </submittedName>
</protein>
<sequence>MTLKEELKSRRFWRAVLAETLGSLIFVMAALGSSLPSPGQGCSVPLVQPALAVGFTVVGLGHCFGEISGAQMNPAVTLAFLATRKLDILRTACYILGQCLGATLGAGILYLTLPLKSAAECYVNKVNSEGNAGQALGMEVLVTFQLVFTIFSVEDHRRREVGEPGNLAIGLSVSAGVLTAGRFSGGSMNPARSLGPAIITGIWEHHWVYWIGPMLGAVLAGLSHEFFFAASASRQKLIACLTCKDIEIMETASASRSSLSTVTQSAMRAKHTNKNDHN</sequence>
<dbReference type="GO" id="GO:0005886">
    <property type="term" value="C:plasma membrane"/>
    <property type="evidence" value="ECO:0007669"/>
    <property type="project" value="TreeGrafter"/>
</dbReference>
<feature type="transmembrane region" description="Helical" evidence="9">
    <location>
        <begin position="133"/>
        <end position="153"/>
    </location>
</feature>
<dbReference type="InterPro" id="IPR023271">
    <property type="entry name" value="Aquaporin-like"/>
</dbReference>
<dbReference type="CDD" id="cd00333">
    <property type="entry name" value="MIP"/>
    <property type="match status" value="1"/>
</dbReference>
<feature type="transmembrane region" description="Helical" evidence="9">
    <location>
        <begin position="207"/>
        <end position="228"/>
    </location>
</feature>
<evidence type="ECO:0000256" key="8">
    <source>
        <dbReference type="SAM" id="MobiDB-lite"/>
    </source>
</evidence>
<dbReference type="PROSITE" id="PS00221">
    <property type="entry name" value="MIP"/>
    <property type="match status" value="1"/>
</dbReference>
<evidence type="ECO:0000256" key="7">
    <source>
        <dbReference type="RuleBase" id="RU000477"/>
    </source>
</evidence>
<dbReference type="PANTHER" id="PTHR19139:SF177">
    <property type="entry name" value="AQUAPORIN 14"/>
    <property type="match status" value="1"/>
</dbReference>
<name>A0A7D3Q500_ACISI</name>
<keyword evidence="6 9" id="KW-0472">Membrane</keyword>
<dbReference type="PANTHER" id="PTHR19139">
    <property type="entry name" value="AQUAPORIN TRANSPORTER"/>
    <property type="match status" value="1"/>
</dbReference>
<feature type="transmembrane region" description="Helical" evidence="9">
    <location>
        <begin position="51"/>
        <end position="70"/>
    </location>
</feature>
<evidence type="ECO:0000256" key="2">
    <source>
        <dbReference type="ARBA" id="ARBA00006175"/>
    </source>
</evidence>
<dbReference type="PRINTS" id="PR00783">
    <property type="entry name" value="MINTRINSICP"/>
</dbReference>
<keyword evidence="5 9" id="KW-1133">Transmembrane helix</keyword>
<proteinExistence type="inferred from homology"/>
<dbReference type="InterPro" id="IPR022357">
    <property type="entry name" value="MIP_CS"/>
</dbReference>
<organism evidence="10">
    <name type="scientific">Acipenser sinensis</name>
    <name type="common">Chinese sturgeon</name>
    <dbReference type="NCBI Taxonomy" id="61970"/>
    <lineage>
        <taxon>Eukaryota</taxon>
        <taxon>Metazoa</taxon>
        <taxon>Chordata</taxon>
        <taxon>Craniata</taxon>
        <taxon>Vertebrata</taxon>
        <taxon>Euteleostomi</taxon>
        <taxon>Actinopterygii</taxon>
        <taxon>Chondrostei</taxon>
        <taxon>Acipenseriformes</taxon>
        <taxon>Acipenseridae</taxon>
        <taxon>Acipenser</taxon>
    </lineage>
</organism>
<reference evidence="10" key="1">
    <citation type="submission" date="2019-07" db="EMBL/GenBank/DDBJ databases">
        <title>The genomic landscape and function of the fourtheenth subfamily of vertebrate water channels (Aqp14).</title>
        <authorList>
            <person name="Chauvigne F."/>
            <person name="Yilmaz O."/>
            <person name="Ferre A."/>
            <person name="Fjelldal P.G."/>
            <person name="Finn R.N."/>
            <person name="Cerda J."/>
        </authorList>
    </citation>
    <scope>NUCLEOTIDE SEQUENCE</scope>
</reference>
<dbReference type="AlphaFoldDB" id="A0A7D3Q500"/>
<feature type="transmembrane region" description="Helical" evidence="9">
    <location>
        <begin position="165"/>
        <end position="187"/>
    </location>
</feature>
<dbReference type="EMBL" id="MN168510">
    <property type="protein sequence ID" value="QKE23194.1"/>
    <property type="molecule type" value="Genomic_DNA"/>
</dbReference>
<feature type="transmembrane region" description="Helical" evidence="9">
    <location>
        <begin position="91"/>
        <end position="113"/>
    </location>
</feature>
<comment type="similarity">
    <text evidence="2 7">Belongs to the MIP/aquaporin (TC 1.A.8) family.</text>
</comment>
<feature type="transmembrane region" description="Helical" evidence="9">
    <location>
        <begin position="12"/>
        <end position="31"/>
    </location>
</feature>
<dbReference type="SUPFAM" id="SSF81338">
    <property type="entry name" value="Aquaporin-like"/>
    <property type="match status" value="1"/>
</dbReference>
<accession>A0A7D3Q500</accession>
<dbReference type="Pfam" id="PF00230">
    <property type="entry name" value="MIP"/>
    <property type="match status" value="1"/>
</dbReference>
<gene>
    <name evidence="10" type="primary">Aqp14</name>
</gene>